<proteinExistence type="predicted"/>
<accession>A0A0G0QE04</accession>
<evidence type="ECO:0000313" key="1">
    <source>
        <dbReference type="EMBL" id="KKQ99946.1"/>
    </source>
</evidence>
<sequence>MPTQEIKTVIQTAFEKEKTGEAIFSPIYSNEEMEYNRFWMKRAQSAYNQHTGLFTEFDDKSFLDWVETNRKSSNSYNPPKTNEEDSRIVSGITREKNNTILSALLNFNFEGNITAYDQEDNKLREMGYVVEDSVRKSRTLEGYEAKRLLYYKEFLDQGNVFVLEFEKENIICDKKVLRGNLKEAGKNLKSVSWEKKLKRLYSSCESEMISIEDVYLGNIKEFFIQKQPYVIIRMVKHYEVEKQKYGDWERWQNVSRKVQTFLSQSQDITSQDFNNWSMVTIEENMVEELHCFDPINNEYAIFLNGISMLPKEFPLTAISPSRLIPIAKGDNEPISRYFAYSRSTSSKTEVDQKYFDEWLRVLLLKSKKSADPPMANNTGKIISRKLMLPGKIAQGINPALIGPIGPTEGMTQAEFAMFSLVKQIINEKSFDPTLSGDEIGGNPTATEMIQRKQQQMMKLGQTIMGIVEFEKQLIRLRIFNILANWTKPLDEKIDEIKKEIKKIYRSFSVETTFQDNGKRGRRIISFDPSLQSAFKDKESLKMLADYENEIKKRNGEEVRFTFLNSEELKTIDLRWEIDITPTEKHSSTLDSAMFSKDLAEAYQFFGPQSVNQSYAKEKFAVLKKLDPDRFFSEGQQNTSMMSSETTNQSVLEAQMMPKTQKESSLNMLLKA</sequence>
<evidence type="ECO:0000313" key="2">
    <source>
        <dbReference type="Proteomes" id="UP000033881"/>
    </source>
</evidence>
<comment type="caution">
    <text evidence="1">The sequence shown here is derived from an EMBL/GenBank/DDBJ whole genome shotgun (WGS) entry which is preliminary data.</text>
</comment>
<dbReference type="STRING" id="1618574.UT24_C0020G0014"/>
<reference evidence="1 2" key="1">
    <citation type="journal article" date="2015" name="Nature">
        <title>rRNA introns, odd ribosomes, and small enigmatic genomes across a large radiation of phyla.</title>
        <authorList>
            <person name="Brown C.T."/>
            <person name="Hug L.A."/>
            <person name="Thomas B.C."/>
            <person name="Sharon I."/>
            <person name="Castelle C.J."/>
            <person name="Singh A."/>
            <person name="Wilkins M.J."/>
            <person name="Williams K.H."/>
            <person name="Banfield J.F."/>
        </authorList>
    </citation>
    <scope>NUCLEOTIDE SEQUENCE [LARGE SCALE GENOMIC DNA]</scope>
</reference>
<name>A0A0G0QE04_9BACT</name>
<organism evidence="1 2">
    <name type="scientific">Candidatus Woesebacteria bacterium GW2011_GWB1_39_12</name>
    <dbReference type="NCBI Taxonomy" id="1618574"/>
    <lineage>
        <taxon>Bacteria</taxon>
        <taxon>Candidatus Woeseibacteriota</taxon>
    </lineage>
</organism>
<protein>
    <recommendedName>
        <fullName evidence="3">Portal protein</fullName>
    </recommendedName>
</protein>
<dbReference type="EMBL" id="LBWB01000020">
    <property type="protein sequence ID" value="KKQ99946.1"/>
    <property type="molecule type" value="Genomic_DNA"/>
</dbReference>
<evidence type="ECO:0008006" key="3">
    <source>
        <dbReference type="Google" id="ProtNLM"/>
    </source>
</evidence>
<dbReference type="AlphaFoldDB" id="A0A0G0QE04"/>
<dbReference type="Proteomes" id="UP000033881">
    <property type="component" value="Unassembled WGS sequence"/>
</dbReference>
<gene>
    <name evidence="1" type="ORF">UT24_C0020G0014</name>
</gene>